<dbReference type="Proteomes" id="UP000510927">
    <property type="component" value="Chromosome"/>
</dbReference>
<accession>A0A7W3EDG0</accession>
<dbReference type="RefSeq" id="WP_181202667.1">
    <property type="nucleotide sequence ID" value="NZ_CP055675.1"/>
</dbReference>
<evidence type="ECO:0000313" key="1">
    <source>
        <dbReference type="EMBL" id="QLN01107.1"/>
    </source>
</evidence>
<evidence type="ECO:0000313" key="2">
    <source>
        <dbReference type="Proteomes" id="UP000510927"/>
    </source>
</evidence>
<dbReference type="AlphaFoldDB" id="A0A7W3EDG0"/>
<proteinExistence type="predicted"/>
<organism evidence="1 2">
    <name type="scientific">Escherichia fergusonii</name>
    <dbReference type="NCBI Taxonomy" id="564"/>
    <lineage>
        <taxon>Bacteria</taxon>
        <taxon>Pseudomonadati</taxon>
        <taxon>Pseudomonadota</taxon>
        <taxon>Gammaproteobacteria</taxon>
        <taxon>Enterobacterales</taxon>
        <taxon>Enterobacteriaceae</taxon>
        <taxon>Escherichia</taxon>
    </lineage>
</organism>
<reference evidence="1 2" key="1">
    <citation type="submission" date="2020-06" db="EMBL/GenBank/DDBJ databases">
        <title>REHAB project genomes.</title>
        <authorList>
            <person name="Shaw L.P."/>
        </authorList>
    </citation>
    <scope>NUCLEOTIDE SEQUENCE [LARGE SCALE GENOMIC DNA]</scope>
    <source>
        <strain evidence="1 2">RHB28-C13</strain>
    </source>
</reference>
<protein>
    <submittedName>
        <fullName evidence="1">Uncharacterized protein</fullName>
    </submittedName>
</protein>
<dbReference type="EMBL" id="CP055675">
    <property type="protein sequence ID" value="QLN01107.1"/>
    <property type="molecule type" value="Genomic_DNA"/>
</dbReference>
<name>A0A7W3EDG0_ESCFE</name>
<sequence length="65" mass="6895">MRNHSLTFTVTIPARPDFTGPVLVNVEKGTATGGYTLQKNEFVSNLEGFLEAAKIAGFTVTPPAA</sequence>
<gene>
    <name evidence="1" type="ORF">HVY52_15330</name>
</gene>